<dbReference type="GO" id="GO:0005739">
    <property type="term" value="C:mitochondrion"/>
    <property type="evidence" value="ECO:0007669"/>
    <property type="project" value="UniProtKB-SubCell"/>
</dbReference>
<comment type="catalytic activity">
    <reaction evidence="12">
        <text>4 Fe(2+) + O2 + 4 H(+) = 4 Fe(3+) + 2 H2O</text>
        <dbReference type="Rhea" id="RHEA:11148"/>
        <dbReference type="ChEBI" id="CHEBI:15377"/>
        <dbReference type="ChEBI" id="CHEBI:15378"/>
        <dbReference type="ChEBI" id="CHEBI:15379"/>
        <dbReference type="ChEBI" id="CHEBI:29033"/>
        <dbReference type="ChEBI" id="CHEBI:29034"/>
        <dbReference type="EC" id="1.16.3.1"/>
    </reaction>
</comment>
<gene>
    <name evidence="14" type="ORF">H2200_010990</name>
</gene>
<keyword evidence="4" id="KW-0409">Iron storage</keyword>
<evidence type="ECO:0000256" key="8">
    <source>
        <dbReference type="ARBA" id="ARBA00023002"/>
    </source>
</evidence>
<dbReference type="InterPro" id="IPR020895">
    <property type="entry name" value="Frataxin_CS"/>
</dbReference>
<dbReference type="GO" id="GO:0006879">
    <property type="term" value="P:intracellular iron ion homeostasis"/>
    <property type="evidence" value="ECO:0007669"/>
    <property type="project" value="UniProtKB-KW"/>
</dbReference>
<keyword evidence="5" id="KW-0813">Transport</keyword>
<evidence type="ECO:0000256" key="7">
    <source>
        <dbReference type="ARBA" id="ARBA00022946"/>
    </source>
</evidence>
<keyword evidence="6" id="KW-0410">Iron transport</keyword>
<dbReference type="GO" id="GO:0008199">
    <property type="term" value="F:ferric iron binding"/>
    <property type="evidence" value="ECO:0007669"/>
    <property type="project" value="InterPro"/>
</dbReference>
<keyword evidence="10" id="KW-0406">Ion transport</keyword>
<dbReference type="EC" id="1.16.3.1" evidence="3"/>
<comment type="subcellular location">
    <subcellularLocation>
        <location evidence="1">Mitochondrion</location>
    </subcellularLocation>
</comment>
<evidence type="ECO:0000256" key="13">
    <source>
        <dbReference type="SAM" id="MobiDB-lite"/>
    </source>
</evidence>
<feature type="region of interest" description="Disordered" evidence="13">
    <location>
        <begin position="229"/>
        <end position="254"/>
    </location>
</feature>
<reference evidence="14" key="1">
    <citation type="submission" date="2022-10" db="EMBL/GenBank/DDBJ databases">
        <title>Culturing micro-colonial fungi from biological soil crusts in the Mojave desert and describing Neophaeococcomyces mojavensis, and introducing the new genera and species Taxawa tesnikishii.</title>
        <authorList>
            <person name="Kurbessoian T."/>
            <person name="Stajich J.E."/>
        </authorList>
    </citation>
    <scope>NUCLEOTIDE SEQUENCE</scope>
    <source>
        <strain evidence="14">TK_41</strain>
    </source>
</reference>
<comment type="caution">
    <text evidence="14">The sequence shown here is derived from an EMBL/GenBank/DDBJ whole genome shotgun (WGS) entry which is preliminary data.</text>
</comment>
<evidence type="ECO:0000313" key="15">
    <source>
        <dbReference type="Proteomes" id="UP001172673"/>
    </source>
</evidence>
<keyword evidence="15" id="KW-1185">Reference proteome</keyword>
<dbReference type="GO" id="GO:0051537">
    <property type="term" value="F:2 iron, 2 sulfur cluster binding"/>
    <property type="evidence" value="ECO:0007669"/>
    <property type="project" value="TreeGrafter"/>
</dbReference>
<proteinExistence type="inferred from homology"/>
<feature type="region of interest" description="Disordered" evidence="13">
    <location>
        <begin position="35"/>
        <end position="81"/>
    </location>
</feature>
<dbReference type="GO" id="GO:0016226">
    <property type="term" value="P:iron-sulfur cluster assembly"/>
    <property type="evidence" value="ECO:0007669"/>
    <property type="project" value="InterPro"/>
</dbReference>
<keyword evidence="7" id="KW-0809">Transit peptide</keyword>
<evidence type="ECO:0000256" key="1">
    <source>
        <dbReference type="ARBA" id="ARBA00004173"/>
    </source>
</evidence>
<feature type="compositionally biased region" description="Basic and acidic residues" evidence="13">
    <location>
        <begin position="65"/>
        <end position="75"/>
    </location>
</feature>
<evidence type="ECO:0000256" key="4">
    <source>
        <dbReference type="ARBA" id="ARBA00022434"/>
    </source>
</evidence>
<evidence type="ECO:0000256" key="9">
    <source>
        <dbReference type="ARBA" id="ARBA00023004"/>
    </source>
</evidence>
<keyword evidence="9" id="KW-0408">Iron</keyword>
<evidence type="ECO:0000256" key="2">
    <source>
        <dbReference type="ARBA" id="ARBA00008183"/>
    </source>
</evidence>
<dbReference type="PROSITE" id="PS01344">
    <property type="entry name" value="FRATAXIN_1"/>
    <property type="match status" value="1"/>
</dbReference>
<dbReference type="NCBIfam" id="TIGR03422">
    <property type="entry name" value="mito_frataxin"/>
    <property type="match status" value="1"/>
</dbReference>
<dbReference type="EMBL" id="JAPDRK010000018">
    <property type="protein sequence ID" value="KAJ9604875.1"/>
    <property type="molecule type" value="Genomic_DNA"/>
</dbReference>
<feature type="region of interest" description="Disordered" evidence="13">
    <location>
        <begin position="186"/>
        <end position="208"/>
    </location>
</feature>
<dbReference type="GO" id="GO:0034986">
    <property type="term" value="F:iron chaperone activity"/>
    <property type="evidence" value="ECO:0007669"/>
    <property type="project" value="TreeGrafter"/>
</dbReference>
<evidence type="ECO:0000256" key="3">
    <source>
        <dbReference type="ARBA" id="ARBA00013107"/>
    </source>
</evidence>
<dbReference type="GO" id="GO:0008198">
    <property type="term" value="F:ferrous iron binding"/>
    <property type="evidence" value="ECO:0007669"/>
    <property type="project" value="TreeGrafter"/>
</dbReference>
<accession>A0AA38X148</accession>
<evidence type="ECO:0000256" key="6">
    <source>
        <dbReference type="ARBA" id="ARBA00022496"/>
    </source>
</evidence>
<organism evidence="14 15">
    <name type="scientific">Cladophialophora chaetospira</name>
    <dbReference type="NCBI Taxonomy" id="386627"/>
    <lineage>
        <taxon>Eukaryota</taxon>
        <taxon>Fungi</taxon>
        <taxon>Dikarya</taxon>
        <taxon>Ascomycota</taxon>
        <taxon>Pezizomycotina</taxon>
        <taxon>Eurotiomycetes</taxon>
        <taxon>Chaetothyriomycetidae</taxon>
        <taxon>Chaetothyriales</taxon>
        <taxon>Herpotrichiellaceae</taxon>
        <taxon>Cladophialophora</taxon>
    </lineage>
</organism>
<sequence>MRASRHLLRSARASTLGRPLTAQRSLTCSRHLAPAVSSQIGSQAPSFSTSSYRFKGLQPDSSEPEAPKTEAHDDGSASGPAQLTDAEYHELADQYLNTLVLALEEISEKNSDGVEAEFSVRTDLSLVTPWNQVEFLTHLLSPQAGVLTITHPQNGTYVLNKQPPNRQIWLSSPVSGPKRYDWVIPSSSQDHKEDSTIDGGDDGSTGGRWIYLRDGSDLSGLLKKELGVEVSPGDSEDAVAGKDGPAKGGLNSSS</sequence>
<dbReference type="Proteomes" id="UP001172673">
    <property type="component" value="Unassembled WGS sequence"/>
</dbReference>
<evidence type="ECO:0000256" key="12">
    <source>
        <dbReference type="ARBA" id="ARBA00047990"/>
    </source>
</evidence>
<comment type="similarity">
    <text evidence="2">Belongs to the frataxin family.</text>
</comment>
<dbReference type="InterPro" id="IPR017789">
    <property type="entry name" value="Frataxin"/>
</dbReference>
<dbReference type="Pfam" id="PF01491">
    <property type="entry name" value="Frataxin_Cyay"/>
    <property type="match status" value="1"/>
</dbReference>
<dbReference type="SMART" id="SM01219">
    <property type="entry name" value="Frataxin_Cyay"/>
    <property type="match status" value="1"/>
</dbReference>
<evidence type="ECO:0000256" key="10">
    <source>
        <dbReference type="ARBA" id="ARBA00023065"/>
    </source>
</evidence>
<evidence type="ECO:0000256" key="5">
    <source>
        <dbReference type="ARBA" id="ARBA00022448"/>
    </source>
</evidence>
<evidence type="ECO:0000256" key="11">
    <source>
        <dbReference type="ARBA" id="ARBA00023128"/>
    </source>
</evidence>
<protein>
    <recommendedName>
        <fullName evidence="3">ferroxidase</fullName>
        <ecNumber evidence="3">1.16.3.1</ecNumber>
    </recommendedName>
</protein>
<dbReference type="InterPro" id="IPR002908">
    <property type="entry name" value="Frataxin/CyaY"/>
</dbReference>
<dbReference type="Gene3D" id="3.30.920.10">
    <property type="entry name" value="Frataxin/CyaY"/>
    <property type="match status" value="1"/>
</dbReference>
<dbReference type="PANTHER" id="PTHR16821">
    <property type="entry name" value="FRATAXIN"/>
    <property type="match status" value="1"/>
</dbReference>
<keyword evidence="8" id="KW-0560">Oxidoreductase</keyword>
<dbReference type="PANTHER" id="PTHR16821:SF2">
    <property type="entry name" value="FRATAXIN, MITOCHONDRIAL"/>
    <property type="match status" value="1"/>
</dbReference>
<dbReference type="GO" id="GO:0006826">
    <property type="term" value="P:iron ion transport"/>
    <property type="evidence" value="ECO:0007669"/>
    <property type="project" value="UniProtKB-KW"/>
</dbReference>
<dbReference type="PROSITE" id="PS50810">
    <property type="entry name" value="FRATAXIN_2"/>
    <property type="match status" value="1"/>
</dbReference>
<evidence type="ECO:0000313" key="14">
    <source>
        <dbReference type="EMBL" id="KAJ9604875.1"/>
    </source>
</evidence>
<dbReference type="InterPro" id="IPR036524">
    <property type="entry name" value="Frataxin/CyaY_sf"/>
</dbReference>
<dbReference type="SUPFAM" id="SSF55387">
    <property type="entry name" value="Frataxin/Nqo15-like"/>
    <property type="match status" value="1"/>
</dbReference>
<feature type="compositionally biased region" description="Polar residues" evidence="13">
    <location>
        <begin position="36"/>
        <end position="52"/>
    </location>
</feature>
<dbReference type="AlphaFoldDB" id="A0AA38X148"/>
<dbReference type="GO" id="GO:0004322">
    <property type="term" value="F:ferroxidase activity"/>
    <property type="evidence" value="ECO:0007669"/>
    <property type="project" value="UniProtKB-EC"/>
</dbReference>
<name>A0AA38X148_9EURO</name>
<feature type="region of interest" description="Disordered" evidence="13">
    <location>
        <begin position="1"/>
        <end position="22"/>
    </location>
</feature>
<keyword evidence="11" id="KW-0496">Mitochondrion</keyword>